<organism evidence="1 2">
    <name type="scientific">Pistacia atlantica</name>
    <dbReference type="NCBI Taxonomy" id="434234"/>
    <lineage>
        <taxon>Eukaryota</taxon>
        <taxon>Viridiplantae</taxon>
        <taxon>Streptophyta</taxon>
        <taxon>Embryophyta</taxon>
        <taxon>Tracheophyta</taxon>
        <taxon>Spermatophyta</taxon>
        <taxon>Magnoliopsida</taxon>
        <taxon>eudicotyledons</taxon>
        <taxon>Gunneridae</taxon>
        <taxon>Pentapetalae</taxon>
        <taxon>rosids</taxon>
        <taxon>malvids</taxon>
        <taxon>Sapindales</taxon>
        <taxon>Anacardiaceae</taxon>
        <taxon>Pistacia</taxon>
    </lineage>
</organism>
<evidence type="ECO:0000313" key="2">
    <source>
        <dbReference type="Proteomes" id="UP001164250"/>
    </source>
</evidence>
<sequence length="199" mass="21517">MERSEAASSQKSAAAEAAKKTNIGRSRKGCMKGKGGPENARCTYKGVRQRTWGKWVAEIREPNRGARLWLGTFNTSLEAAVAYDEAAWKLYGPEAKVNLPYNCPTASVSGSDHVVKGCESVGRSLFVGESGGSSGSSEDGFVEGSSFSGWIDGEENLYWPQLLEANDALEVNHIGFPMSDLLGGEDFKDWDGLQSPWNL</sequence>
<keyword evidence="2" id="KW-1185">Reference proteome</keyword>
<dbReference type="Proteomes" id="UP001164250">
    <property type="component" value="Chromosome 13"/>
</dbReference>
<dbReference type="EMBL" id="CM047909">
    <property type="protein sequence ID" value="KAJ0080468.1"/>
    <property type="molecule type" value="Genomic_DNA"/>
</dbReference>
<comment type="caution">
    <text evidence="1">The sequence shown here is derived from an EMBL/GenBank/DDBJ whole genome shotgun (WGS) entry which is preliminary data.</text>
</comment>
<evidence type="ECO:0000313" key="1">
    <source>
        <dbReference type="EMBL" id="KAJ0080468.1"/>
    </source>
</evidence>
<name>A0ACC1A262_9ROSI</name>
<gene>
    <name evidence="1" type="ORF">Patl1_23081</name>
</gene>
<protein>
    <submittedName>
        <fullName evidence="1">Uncharacterized protein</fullName>
    </submittedName>
</protein>
<proteinExistence type="predicted"/>
<reference evidence="2" key="1">
    <citation type="journal article" date="2023" name="G3 (Bethesda)">
        <title>Genome assembly and association tests identify interacting loci associated with vigor, precocity, and sex in interspecific pistachio rootstocks.</title>
        <authorList>
            <person name="Palmer W."/>
            <person name="Jacygrad E."/>
            <person name="Sagayaradj S."/>
            <person name="Cavanaugh K."/>
            <person name="Han R."/>
            <person name="Bertier L."/>
            <person name="Beede B."/>
            <person name="Kafkas S."/>
            <person name="Golino D."/>
            <person name="Preece J."/>
            <person name="Michelmore R."/>
        </authorList>
    </citation>
    <scope>NUCLEOTIDE SEQUENCE [LARGE SCALE GENOMIC DNA]</scope>
</reference>
<accession>A0ACC1A262</accession>